<sequence length="158" mass="16934">MIRQVVAFTLCSLLFGCSTTQSRKVDPSQVMDLATALQEVSTSLEKLRVVKEEKQERTNGLIPSEVTVTLNLAQTKQNTVGIDLGASSPTLSTIGLSLGSSREVVAGNTITIKFTNFLSMSKDSILATSDSDKLKKLKETVDQTTTTLGGPAKDKPLE</sequence>
<accession>A0A2S5KT71</accession>
<organism evidence="1 2">
    <name type="scientific">Proteobacteria bacterium 228</name>
    <dbReference type="NCBI Taxonomy" id="2083153"/>
    <lineage>
        <taxon>Bacteria</taxon>
        <taxon>Pseudomonadati</taxon>
        <taxon>Pseudomonadota</taxon>
    </lineage>
</organism>
<name>A0A2S5KT71_9PROT</name>
<dbReference type="Proteomes" id="UP000238196">
    <property type="component" value="Unassembled WGS sequence"/>
</dbReference>
<protein>
    <submittedName>
        <fullName evidence="1">Uncharacterized protein</fullName>
    </submittedName>
</protein>
<reference evidence="1 2" key="1">
    <citation type="submission" date="2018-02" db="EMBL/GenBank/DDBJ databases">
        <title>novel marine gammaproteobacteria from coastal saline agro ecosystem.</title>
        <authorList>
            <person name="Krishnan R."/>
            <person name="Ramesh Kumar N."/>
        </authorList>
    </citation>
    <scope>NUCLEOTIDE SEQUENCE [LARGE SCALE GENOMIC DNA]</scope>
    <source>
        <strain evidence="1 2">228</strain>
    </source>
</reference>
<dbReference type="EMBL" id="PRLP01000023">
    <property type="protein sequence ID" value="PPC77948.1"/>
    <property type="molecule type" value="Genomic_DNA"/>
</dbReference>
<evidence type="ECO:0000313" key="2">
    <source>
        <dbReference type="Proteomes" id="UP000238196"/>
    </source>
</evidence>
<comment type="caution">
    <text evidence="1">The sequence shown here is derived from an EMBL/GenBank/DDBJ whole genome shotgun (WGS) entry which is preliminary data.</text>
</comment>
<evidence type="ECO:0000313" key="1">
    <source>
        <dbReference type="EMBL" id="PPC77948.1"/>
    </source>
</evidence>
<proteinExistence type="predicted"/>
<dbReference type="PROSITE" id="PS51257">
    <property type="entry name" value="PROKAR_LIPOPROTEIN"/>
    <property type="match status" value="1"/>
</dbReference>
<gene>
    <name evidence="1" type="ORF">C4K68_07840</name>
</gene>
<dbReference type="AlphaFoldDB" id="A0A2S5KT71"/>